<comment type="function">
    <text evidence="4">Removes the phosphate from trehalose 6-phosphate to produce free trehalose.</text>
</comment>
<dbReference type="Gene3D" id="3.30.70.1020">
    <property type="entry name" value="Trehalose-6-phosphate phosphatase related protein, domain 2"/>
    <property type="match status" value="1"/>
</dbReference>
<name>A0A839T935_AZOMA</name>
<dbReference type="PANTHER" id="PTHR43768:SF3">
    <property type="entry name" value="TREHALOSE 6-PHOSPHATE PHOSPHATASE"/>
    <property type="match status" value="1"/>
</dbReference>
<evidence type="ECO:0000256" key="2">
    <source>
        <dbReference type="ARBA" id="ARBA00008770"/>
    </source>
</evidence>
<dbReference type="AlphaFoldDB" id="A0A839T935"/>
<dbReference type="GO" id="GO:0004805">
    <property type="term" value="F:trehalose-phosphatase activity"/>
    <property type="evidence" value="ECO:0007669"/>
    <property type="project" value="UniProtKB-EC"/>
</dbReference>
<accession>A0A839T935</accession>
<keyword evidence="6" id="KW-1185">Reference proteome</keyword>
<dbReference type="GO" id="GO:0005992">
    <property type="term" value="P:trehalose biosynthetic process"/>
    <property type="evidence" value="ECO:0007669"/>
    <property type="project" value="UniProtKB-UniPathway"/>
</dbReference>
<dbReference type="EMBL" id="JACHXI010000013">
    <property type="protein sequence ID" value="MBB3104153.1"/>
    <property type="molecule type" value="Genomic_DNA"/>
</dbReference>
<evidence type="ECO:0000256" key="4">
    <source>
        <dbReference type="RuleBase" id="RU361117"/>
    </source>
</evidence>
<dbReference type="EC" id="3.1.3.12" evidence="4"/>
<keyword evidence="3 4" id="KW-0378">Hydrolase</keyword>
<organism evidence="5 6">
    <name type="scientific">Azomonas macrocytogenes</name>
    <name type="common">Azotobacter macrocytogenes</name>
    <dbReference type="NCBI Taxonomy" id="69962"/>
    <lineage>
        <taxon>Bacteria</taxon>
        <taxon>Pseudomonadati</taxon>
        <taxon>Pseudomonadota</taxon>
        <taxon>Gammaproteobacteria</taxon>
        <taxon>Pseudomonadales</taxon>
        <taxon>Pseudomonadaceae</taxon>
        <taxon>Azomonas</taxon>
    </lineage>
</organism>
<dbReference type="GO" id="GO:0000287">
    <property type="term" value="F:magnesium ion binding"/>
    <property type="evidence" value="ECO:0007669"/>
    <property type="project" value="UniProtKB-ARBA"/>
</dbReference>
<dbReference type="Proteomes" id="UP000549250">
    <property type="component" value="Unassembled WGS sequence"/>
</dbReference>
<evidence type="ECO:0000313" key="5">
    <source>
        <dbReference type="EMBL" id="MBB3104153.1"/>
    </source>
</evidence>
<gene>
    <name evidence="5" type="ORF">FHR87_002568</name>
</gene>
<comment type="pathway">
    <text evidence="1 4">Glycan biosynthesis; trehalose biosynthesis.</text>
</comment>
<comment type="cofactor">
    <cofactor evidence="4">
        <name>Mg(2+)</name>
        <dbReference type="ChEBI" id="CHEBI:18420"/>
    </cofactor>
</comment>
<sequence length="263" mass="28974">MSLMSMTDHDAKDALDLQRCSFFFDLDGTLAELQPRPEQVFIPSATLLALARFQAEGIPVAVVSGRQLQDIDRLLAPLQLPAAGVHGAERRHGDGQISRLAIDPQVFQEIQEALIAACRNYPGAYLENKGMAFALHYRQAPDLQEPLRALAEDFVNRHADHLMLQPGKCVYELKPRGASKGEAIKAFMQELPFLGRQPVFLGDDLTDEAGFKVVNQCGGLSIKIGSGETEACQRLDSVADVSKWLTGLLVLLDERPLSFSYKK</sequence>
<dbReference type="InterPro" id="IPR006379">
    <property type="entry name" value="HAD-SF_hydro_IIB"/>
</dbReference>
<dbReference type="NCBIfam" id="TIGR01484">
    <property type="entry name" value="HAD-SF-IIB"/>
    <property type="match status" value="1"/>
</dbReference>
<keyword evidence="4" id="KW-0460">Magnesium</keyword>
<comment type="catalytic activity">
    <reaction evidence="4">
        <text>alpha,alpha-trehalose 6-phosphate + H2O = alpha,alpha-trehalose + phosphate</text>
        <dbReference type="Rhea" id="RHEA:23420"/>
        <dbReference type="ChEBI" id="CHEBI:15377"/>
        <dbReference type="ChEBI" id="CHEBI:16551"/>
        <dbReference type="ChEBI" id="CHEBI:43474"/>
        <dbReference type="ChEBI" id="CHEBI:58429"/>
        <dbReference type="EC" id="3.1.3.12"/>
    </reaction>
</comment>
<protein>
    <recommendedName>
        <fullName evidence="4">Trehalose 6-phosphate phosphatase</fullName>
        <ecNumber evidence="4">3.1.3.12</ecNumber>
    </recommendedName>
</protein>
<dbReference type="PANTHER" id="PTHR43768">
    <property type="entry name" value="TREHALOSE 6-PHOSPHATE PHOSPHATASE"/>
    <property type="match status" value="1"/>
</dbReference>
<evidence type="ECO:0000313" key="6">
    <source>
        <dbReference type="Proteomes" id="UP000549250"/>
    </source>
</evidence>
<comment type="caution">
    <text evidence="5">The sequence shown here is derived from an EMBL/GenBank/DDBJ whole genome shotgun (WGS) entry which is preliminary data.</text>
</comment>
<dbReference type="Pfam" id="PF02358">
    <property type="entry name" value="Trehalose_PPase"/>
    <property type="match status" value="1"/>
</dbReference>
<comment type="similarity">
    <text evidence="2 4">Belongs to the trehalose phosphatase family.</text>
</comment>
<dbReference type="CDD" id="cd01627">
    <property type="entry name" value="HAD_TPP"/>
    <property type="match status" value="1"/>
</dbReference>
<dbReference type="SUPFAM" id="SSF56784">
    <property type="entry name" value="HAD-like"/>
    <property type="match status" value="1"/>
</dbReference>
<dbReference type="Gene3D" id="3.40.50.1000">
    <property type="entry name" value="HAD superfamily/HAD-like"/>
    <property type="match status" value="1"/>
</dbReference>
<dbReference type="InterPro" id="IPR036412">
    <property type="entry name" value="HAD-like_sf"/>
</dbReference>
<evidence type="ECO:0000256" key="1">
    <source>
        <dbReference type="ARBA" id="ARBA00005199"/>
    </source>
</evidence>
<dbReference type="InterPro" id="IPR003337">
    <property type="entry name" value="Trehalose_PPase"/>
</dbReference>
<dbReference type="UniPathway" id="UPA00299"/>
<keyword evidence="4" id="KW-0479">Metal-binding</keyword>
<evidence type="ECO:0000256" key="3">
    <source>
        <dbReference type="ARBA" id="ARBA00022801"/>
    </source>
</evidence>
<dbReference type="InterPro" id="IPR044651">
    <property type="entry name" value="OTSB-like"/>
</dbReference>
<dbReference type="InterPro" id="IPR023214">
    <property type="entry name" value="HAD_sf"/>
</dbReference>
<reference evidence="5 6" key="1">
    <citation type="submission" date="2020-08" db="EMBL/GenBank/DDBJ databases">
        <title>Genomic Encyclopedia of Type Strains, Phase III (KMG-III): the genomes of soil and plant-associated and newly described type strains.</title>
        <authorList>
            <person name="Whitman W."/>
        </authorList>
    </citation>
    <scope>NUCLEOTIDE SEQUENCE [LARGE SCALE GENOMIC DNA]</scope>
    <source>
        <strain evidence="5 6">CECT 4462</strain>
    </source>
</reference>
<proteinExistence type="inferred from homology"/>
<dbReference type="NCBIfam" id="TIGR00685">
    <property type="entry name" value="T6PP"/>
    <property type="match status" value="1"/>
</dbReference>